<dbReference type="PANTHER" id="PTHR43014">
    <property type="entry name" value="MERCURIC REDUCTASE"/>
    <property type="match status" value="1"/>
</dbReference>
<comment type="cofactor">
    <cofactor evidence="4">
        <name>FAD</name>
        <dbReference type="ChEBI" id="CHEBI:57692"/>
    </cofactor>
    <text evidence="4">Binds 1 FAD per subunit.</text>
</comment>
<dbReference type="PRINTS" id="PR00411">
    <property type="entry name" value="PNDRDTASEI"/>
</dbReference>
<dbReference type="AlphaFoldDB" id="A0A0Q9Z4P5"/>
<protein>
    <submittedName>
        <fullName evidence="8">Pyridine nucleotide-disulfide oxidoreductase</fullName>
    </submittedName>
</protein>
<dbReference type="InterPro" id="IPR001100">
    <property type="entry name" value="Pyr_nuc-diS_OxRdtase"/>
</dbReference>
<sequence>MGFEHFDVFVIGTGTAGKGVAKDCAKAGWKVAIADNREYGGTCPNRGCDPKKVLVGFTEIIDRATKMQGMGITKMPEVNWSDLMTFKETFVDAIPAATEKDLAALDIKMYHQSPKFLDENTLSVEGKTVTADKIVIATGQKAMPLKIPGEEYALLSEDFLDLKELPETMIFIGAGYIGMEFAHIAARFGVKVTMMDFAPGPLSNFDEDMVKYIQQVSEEDLGIDFIFNAEVNEIEKLQKNFRVKANQNGKEVSAKAEMVFNTAGRVPSIEDLDLEKGNVDFSKKGISVNEFLQNTTNKSVYACGDVSASSGLPLTPLSSQESKIVAANLLNKKEPKKADYPPQPTVVFTLPKLASVGLSEKEAKEQGYDYELEHKLVPEWFNAKHINEKIYAYKTLVDKKTGLVLGAHLVGPEASEIINMFVMAMCGKLDCETLKKMIFTYPSWASDIKGMV</sequence>
<dbReference type="SUPFAM" id="SSF55424">
    <property type="entry name" value="FAD/NAD-linked reductases, dimerisation (C-terminal) domain"/>
    <property type="match status" value="1"/>
</dbReference>
<keyword evidence="4" id="KW-0520">NAD</keyword>
<keyword evidence="2" id="KW-0285">Flavoprotein</keyword>
<feature type="domain" description="Pyridine nucleotide-disulphide oxidoreductase dimerisation" evidence="6">
    <location>
        <begin position="344"/>
        <end position="449"/>
    </location>
</feature>
<reference evidence="8" key="1">
    <citation type="submission" date="2015-10" db="EMBL/GenBank/DDBJ databases">
        <title>Draft genome sequence of Salegentibacter mishustinae KCTC 12263.</title>
        <authorList>
            <person name="Lin W."/>
            <person name="Zheng Q."/>
        </authorList>
    </citation>
    <scope>NUCLEOTIDE SEQUENCE [LARGE SCALE GENOMIC DNA]</scope>
    <source>
        <strain evidence="8">KCTC 12263</strain>
    </source>
</reference>
<dbReference type="OrthoDB" id="9800167at2"/>
<dbReference type="STRING" id="270918.APR42_08890"/>
<evidence type="ECO:0000256" key="3">
    <source>
        <dbReference type="ARBA" id="ARBA00022827"/>
    </source>
</evidence>
<organism evidence="8 9">
    <name type="scientific">Salegentibacter mishustinae</name>
    <dbReference type="NCBI Taxonomy" id="270918"/>
    <lineage>
        <taxon>Bacteria</taxon>
        <taxon>Pseudomonadati</taxon>
        <taxon>Bacteroidota</taxon>
        <taxon>Flavobacteriia</taxon>
        <taxon>Flavobacteriales</taxon>
        <taxon>Flavobacteriaceae</taxon>
        <taxon>Salegentibacter</taxon>
    </lineage>
</organism>
<feature type="binding site" evidence="4">
    <location>
        <position position="52"/>
    </location>
    <ligand>
        <name>FAD</name>
        <dbReference type="ChEBI" id="CHEBI:57692"/>
    </ligand>
</feature>
<dbReference type="InterPro" id="IPR016156">
    <property type="entry name" value="FAD/NAD-linked_Rdtase_dimer_sf"/>
</dbReference>
<gene>
    <name evidence="8" type="ORF">APR42_08890</name>
</gene>
<feature type="binding site" evidence="4">
    <location>
        <begin position="173"/>
        <end position="180"/>
    </location>
    <ligand>
        <name>NAD(+)</name>
        <dbReference type="ChEBI" id="CHEBI:57540"/>
    </ligand>
</feature>
<dbReference type="Gene3D" id="3.50.50.60">
    <property type="entry name" value="FAD/NAD(P)-binding domain"/>
    <property type="match status" value="2"/>
</dbReference>
<dbReference type="PIRSF" id="PIRSF000350">
    <property type="entry name" value="Mercury_reductase_MerA"/>
    <property type="match status" value="1"/>
</dbReference>
<keyword evidence="3 4" id="KW-0274">FAD</keyword>
<dbReference type="InterPro" id="IPR023753">
    <property type="entry name" value="FAD/NAD-binding_dom"/>
</dbReference>
<dbReference type="InterPro" id="IPR004099">
    <property type="entry name" value="Pyr_nucl-diS_OxRdtase_dimer"/>
</dbReference>
<evidence type="ECO:0000256" key="5">
    <source>
        <dbReference type="PIRSR" id="PIRSR000350-4"/>
    </source>
</evidence>
<keyword evidence="4" id="KW-0547">Nucleotide-binding</keyword>
<dbReference type="RefSeq" id="WP_057482528.1">
    <property type="nucleotide sequence ID" value="NZ_BMWR01000004.1"/>
</dbReference>
<feature type="disulfide bond" description="Redox-active" evidence="5">
    <location>
        <begin position="43"/>
        <end position="48"/>
    </location>
</feature>
<feature type="domain" description="FAD/NAD(P)-binding" evidence="7">
    <location>
        <begin position="6"/>
        <end position="315"/>
    </location>
</feature>
<evidence type="ECO:0000259" key="7">
    <source>
        <dbReference type="Pfam" id="PF07992"/>
    </source>
</evidence>
<dbReference type="GO" id="GO:0000166">
    <property type="term" value="F:nucleotide binding"/>
    <property type="evidence" value="ECO:0007669"/>
    <property type="project" value="UniProtKB-KW"/>
</dbReference>
<feature type="binding site" evidence="4">
    <location>
        <position position="305"/>
    </location>
    <ligand>
        <name>NAD(+)</name>
        <dbReference type="ChEBI" id="CHEBI:57540"/>
    </ligand>
</feature>
<evidence type="ECO:0000313" key="8">
    <source>
        <dbReference type="EMBL" id="KRG27855.1"/>
    </source>
</evidence>
<evidence type="ECO:0000259" key="6">
    <source>
        <dbReference type="Pfam" id="PF02852"/>
    </source>
</evidence>
<dbReference type="GO" id="GO:0016491">
    <property type="term" value="F:oxidoreductase activity"/>
    <property type="evidence" value="ECO:0007669"/>
    <property type="project" value="InterPro"/>
</dbReference>
<evidence type="ECO:0000256" key="1">
    <source>
        <dbReference type="ARBA" id="ARBA00007532"/>
    </source>
</evidence>
<keyword evidence="9" id="KW-1185">Reference proteome</keyword>
<dbReference type="InterPro" id="IPR036188">
    <property type="entry name" value="FAD/NAD-bd_sf"/>
</dbReference>
<evidence type="ECO:0000313" key="9">
    <source>
        <dbReference type="Proteomes" id="UP000051643"/>
    </source>
</evidence>
<dbReference type="PANTHER" id="PTHR43014:SF5">
    <property type="entry name" value="GLUTATHIONE REDUCTASE (NADPH)"/>
    <property type="match status" value="1"/>
</dbReference>
<dbReference type="Proteomes" id="UP000051643">
    <property type="component" value="Unassembled WGS sequence"/>
</dbReference>
<evidence type="ECO:0000256" key="4">
    <source>
        <dbReference type="PIRSR" id="PIRSR000350-3"/>
    </source>
</evidence>
<accession>A0A0Q9Z4P5</accession>
<dbReference type="PRINTS" id="PR00368">
    <property type="entry name" value="FADPNR"/>
</dbReference>
<evidence type="ECO:0000256" key="2">
    <source>
        <dbReference type="ARBA" id="ARBA00022630"/>
    </source>
</evidence>
<dbReference type="Pfam" id="PF02852">
    <property type="entry name" value="Pyr_redox_dim"/>
    <property type="match status" value="1"/>
</dbReference>
<name>A0A0Q9Z4P5_9FLAO</name>
<dbReference type="Pfam" id="PF07992">
    <property type="entry name" value="Pyr_redox_2"/>
    <property type="match status" value="1"/>
</dbReference>
<dbReference type="Gene3D" id="3.30.390.30">
    <property type="match status" value="1"/>
</dbReference>
<dbReference type="SUPFAM" id="SSF51905">
    <property type="entry name" value="FAD/NAD(P)-binding domain"/>
    <property type="match status" value="1"/>
</dbReference>
<feature type="binding site" evidence="4">
    <location>
        <position position="264"/>
    </location>
    <ligand>
        <name>NAD(+)</name>
        <dbReference type="ChEBI" id="CHEBI:57540"/>
    </ligand>
</feature>
<comment type="similarity">
    <text evidence="1">Belongs to the class-I pyridine nucleotide-disulfide oxidoreductase family.</text>
</comment>
<proteinExistence type="inferred from homology"/>
<comment type="caution">
    <text evidence="8">The sequence shown here is derived from an EMBL/GenBank/DDBJ whole genome shotgun (WGS) entry which is preliminary data.</text>
</comment>
<dbReference type="EMBL" id="LKTP01000034">
    <property type="protein sequence ID" value="KRG27855.1"/>
    <property type="molecule type" value="Genomic_DNA"/>
</dbReference>